<sequence length="263" mass="28574">MQSIATTAGRGLLRLPSVQALAIQAGALLVVGLSLLMLARMQWLPPGAFPSMTVIVLLQGALAALLSRALRQAAWWPVMHFLFLPAALAALSLRLPPWVFLGVFLLMLALYWSTFRTQVPFYASGAAAWRAVEAELPQRPLRIIDIGSGLGGLVVNLAGRRPDCRLEGIELAPLPWLVSRVRQAAGARCRFLRGDYQRLDFADYDVVFAYLSPAAMPALWAKARAEMRSGTLLLSHEFAVPGAAPQIARPTRPGGPVLYGWVV</sequence>
<name>A0ABY1Q297_9BURK</name>
<feature type="transmembrane region" description="Helical" evidence="4">
    <location>
        <begin position="98"/>
        <end position="115"/>
    </location>
</feature>
<dbReference type="InterPro" id="IPR026170">
    <property type="entry name" value="FAM173A/B"/>
</dbReference>
<evidence type="ECO:0000256" key="4">
    <source>
        <dbReference type="SAM" id="Phobius"/>
    </source>
</evidence>
<dbReference type="PANTHER" id="PTHR13610:SF9">
    <property type="entry name" value="FI06469P"/>
    <property type="match status" value="1"/>
</dbReference>
<keyword evidence="4" id="KW-1133">Transmembrane helix</keyword>
<feature type="transmembrane region" description="Helical" evidence="4">
    <location>
        <begin position="47"/>
        <end position="66"/>
    </location>
</feature>
<feature type="domain" description="Methyltransferase" evidence="5">
    <location>
        <begin position="143"/>
        <end position="221"/>
    </location>
</feature>
<dbReference type="CDD" id="cd02440">
    <property type="entry name" value="AdoMet_MTases"/>
    <property type="match status" value="1"/>
</dbReference>
<feature type="transmembrane region" description="Helical" evidence="4">
    <location>
        <begin position="21"/>
        <end position="41"/>
    </location>
</feature>
<protein>
    <recommendedName>
        <fullName evidence="5">Methyltransferase domain-containing protein</fullName>
    </recommendedName>
</protein>
<keyword evidence="4" id="KW-0472">Membrane</keyword>
<dbReference type="Pfam" id="PF13649">
    <property type="entry name" value="Methyltransf_25"/>
    <property type="match status" value="1"/>
</dbReference>
<keyword evidence="1" id="KW-0489">Methyltransferase</keyword>
<accession>A0ABY1Q297</accession>
<dbReference type="Gene3D" id="3.40.50.150">
    <property type="entry name" value="Vaccinia Virus protein VP39"/>
    <property type="match status" value="1"/>
</dbReference>
<keyword evidence="7" id="KW-1185">Reference proteome</keyword>
<comment type="caution">
    <text evidence="6">The sequence shown here is derived from an EMBL/GenBank/DDBJ whole genome shotgun (WGS) entry which is preliminary data.</text>
</comment>
<dbReference type="SUPFAM" id="SSF53335">
    <property type="entry name" value="S-adenosyl-L-methionine-dependent methyltransferases"/>
    <property type="match status" value="1"/>
</dbReference>
<dbReference type="InterPro" id="IPR029063">
    <property type="entry name" value="SAM-dependent_MTases_sf"/>
</dbReference>
<evidence type="ECO:0000256" key="2">
    <source>
        <dbReference type="ARBA" id="ARBA00022679"/>
    </source>
</evidence>
<organism evidence="6 7">
    <name type="scientific">Noviherbaspirillum suwonense</name>
    <dbReference type="NCBI Taxonomy" id="1224511"/>
    <lineage>
        <taxon>Bacteria</taxon>
        <taxon>Pseudomonadati</taxon>
        <taxon>Pseudomonadota</taxon>
        <taxon>Betaproteobacteria</taxon>
        <taxon>Burkholderiales</taxon>
        <taxon>Oxalobacteraceae</taxon>
        <taxon>Noviherbaspirillum</taxon>
    </lineage>
</organism>
<dbReference type="RefSeq" id="WP_283441683.1">
    <property type="nucleotide sequence ID" value="NZ_FXUL01000004.1"/>
</dbReference>
<evidence type="ECO:0000313" key="6">
    <source>
        <dbReference type="EMBL" id="SMP55058.1"/>
    </source>
</evidence>
<evidence type="ECO:0000313" key="7">
    <source>
        <dbReference type="Proteomes" id="UP001158049"/>
    </source>
</evidence>
<proteinExistence type="predicted"/>
<keyword evidence="2" id="KW-0808">Transferase</keyword>
<evidence type="ECO:0000256" key="1">
    <source>
        <dbReference type="ARBA" id="ARBA00022603"/>
    </source>
</evidence>
<keyword evidence="3" id="KW-0949">S-adenosyl-L-methionine</keyword>
<evidence type="ECO:0000256" key="3">
    <source>
        <dbReference type="ARBA" id="ARBA00022691"/>
    </source>
</evidence>
<dbReference type="PANTHER" id="PTHR13610">
    <property type="entry name" value="METHYLTRANSFERASE DOMAIN-CONTAINING PROTEIN"/>
    <property type="match status" value="1"/>
</dbReference>
<feature type="transmembrane region" description="Helical" evidence="4">
    <location>
        <begin position="73"/>
        <end position="92"/>
    </location>
</feature>
<keyword evidence="4" id="KW-0812">Transmembrane</keyword>
<evidence type="ECO:0000259" key="5">
    <source>
        <dbReference type="Pfam" id="PF13649"/>
    </source>
</evidence>
<reference evidence="6 7" key="1">
    <citation type="submission" date="2017-05" db="EMBL/GenBank/DDBJ databases">
        <authorList>
            <person name="Varghese N."/>
            <person name="Submissions S."/>
        </authorList>
    </citation>
    <scope>NUCLEOTIDE SEQUENCE [LARGE SCALE GENOMIC DNA]</scope>
    <source>
        <strain evidence="6 7">DSM 26001</strain>
    </source>
</reference>
<dbReference type="Proteomes" id="UP001158049">
    <property type="component" value="Unassembled WGS sequence"/>
</dbReference>
<dbReference type="InterPro" id="IPR041698">
    <property type="entry name" value="Methyltransf_25"/>
</dbReference>
<dbReference type="EMBL" id="FXUL01000004">
    <property type="protein sequence ID" value="SMP55058.1"/>
    <property type="molecule type" value="Genomic_DNA"/>
</dbReference>
<gene>
    <name evidence="6" type="ORF">SAMN06295970_104115</name>
</gene>